<organism evidence="2 3">
    <name type="scientific">Sinanodonta woodiana</name>
    <name type="common">Chinese pond mussel</name>
    <name type="synonym">Anodonta woodiana</name>
    <dbReference type="NCBI Taxonomy" id="1069815"/>
    <lineage>
        <taxon>Eukaryota</taxon>
        <taxon>Metazoa</taxon>
        <taxon>Spiralia</taxon>
        <taxon>Lophotrochozoa</taxon>
        <taxon>Mollusca</taxon>
        <taxon>Bivalvia</taxon>
        <taxon>Autobranchia</taxon>
        <taxon>Heteroconchia</taxon>
        <taxon>Palaeoheterodonta</taxon>
        <taxon>Unionida</taxon>
        <taxon>Unionoidea</taxon>
        <taxon>Unionidae</taxon>
        <taxon>Unioninae</taxon>
        <taxon>Sinanodonta</taxon>
    </lineage>
</organism>
<proteinExistence type="predicted"/>
<dbReference type="EMBL" id="JBJQND010000012">
    <property type="protein sequence ID" value="KAL3859850.1"/>
    <property type="molecule type" value="Genomic_DNA"/>
</dbReference>
<feature type="region of interest" description="Disordered" evidence="1">
    <location>
        <begin position="1"/>
        <end position="53"/>
    </location>
</feature>
<feature type="compositionally biased region" description="Basic and acidic residues" evidence="1">
    <location>
        <begin position="1"/>
        <end position="26"/>
    </location>
</feature>
<dbReference type="Proteomes" id="UP001634394">
    <property type="component" value="Unassembled WGS sequence"/>
</dbReference>
<accession>A0ABD3VE31</accession>
<reference evidence="2 3" key="1">
    <citation type="submission" date="2024-11" db="EMBL/GenBank/DDBJ databases">
        <title>Chromosome-level genome assembly of the freshwater bivalve Anodonta woodiana.</title>
        <authorList>
            <person name="Chen X."/>
        </authorList>
    </citation>
    <scope>NUCLEOTIDE SEQUENCE [LARGE SCALE GENOMIC DNA]</scope>
    <source>
        <strain evidence="2">MN2024</strain>
        <tissue evidence="2">Gills</tissue>
    </source>
</reference>
<evidence type="ECO:0000256" key="1">
    <source>
        <dbReference type="SAM" id="MobiDB-lite"/>
    </source>
</evidence>
<protein>
    <submittedName>
        <fullName evidence="2">Uncharacterized protein</fullName>
    </submittedName>
</protein>
<comment type="caution">
    <text evidence="2">The sequence shown here is derived from an EMBL/GenBank/DDBJ whole genome shotgun (WGS) entry which is preliminary data.</text>
</comment>
<dbReference type="AlphaFoldDB" id="A0ABD3VE31"/>
<name>A0ABD3VE31_SINWO</name>
<gene>
    <name evidence="2" type="ORF">ACJMK2_010039</name>
</gene>
<evidence type="ECO:0000313" key="2">
    <source>
        <dbReference type="EMBL" id="KAL3859850.1"/>
    </source>
</evidence>
<keyword evidence="3" id="KW-1185">Reference proteome</keyword>
<evidence type="ECO:0000313" key="3">
    <source>
        <dbReference type="Proteomes" id="UP001634394"/>
    </source>
</evidence>
<sequence>KLRDKEKKQYRNKEAQKEIRRKEVNSRKPQPPREAAAPQRVSKSVGSPGKTETRVVIKNIIPKQSPLPTSKRLVKYTLKTR</sequence>
<feature type="non-terminal residue" evidence="2">
    <location>
        <position position="1"/>
    </location>
</feature>